<feature type="non-terminal residue" evidence="2">
    <location>
        <position position="1"/>
    </location>
</feature>
<dbReference type="Gene3D" id="3.30.70.1430">
    <property type="entry name" value="Multidrug efflux transporter AcrB pore domain"/>
    <property type="match status" value="1"/>
</dbReference>
<proteinExistence type="predicted"/>
<feature type="transmembrane region" description="Helical" evidence="1">
    <location>
        <begin position="302"/>
        <end position="322"/>
    </location>
</feature>
<dbReference type="Pfam" id="PF00873">
    <property type="entry name" value="ACR_tran"/>
    <property type="match status" value="1"/>
</dbReference>
<feature type="transmembrane region" description="Helical" evidence="1">
    <location>
        <begin position="328"/>
        <end position="349"/>
    </location>
</feature>
<gene>
    <name evidence="2" type="ORF">LCGC14_3040800</name>
</gene>
<dbReference type="Gene3D" id="3.30.70.1320">
    <property type="entry name" value="Multidrug efflux transporter AcrB pore domain like"/>
    <property type="match status" value="1"/>
</dbReference>
<organism evidence="2">
    <name type="scientific">marine sediment metagenome</name>
    <dbReference type="NCBI Taxonomy" id="412755"/>
    <lineage>
        <taxon>unclassified sequences</taxon>
        <taxon>metagenomes</taxon>
        <taxon>ecological metagenomes</taxon>
    </lineage>
</organism>
<evidence type="ECO:0000313" key="2">
    <source>
        <dbReference type="EMBL" id="KKK58798.1"/>
    </source>
</evidence>
<dbReference type="SUPFAM" id="SSF82714">
    <property type="entry name" value="Multidrug efflux transporter AcrB TolC docking domain, DN and DC subdomains"/>
    <property type="match status" value="1"/>
</dbReference>
<comment type="caution">
    <text evidence="2">The sequence shown here is derived from an EMBL/GenBank/DDBJ whole genome shotgun (WGS) entry which is preliminary data.</text>
</comment>
<dbReference type="Gene3D" id="1.20.1640.10">
    <property type="entry name" value="Multidrug efflux transporter AcrB transmembrane domain"/>
    <property type="match status" value="1"/>
</dbReference>
<dbReference type="PRINTS" id="PR00702">
    <property type="entry name" value="ACRIFLAVINRP"/>
</dbReference>
<dbReference type="SUPFAM" id="SSF82866">
    <property type="entry name" value="Multidrug efflux transporter AcrB transmembrane domain"/>
    <property type="match status" value="1"/>
</dbReference>
<dbReference type="PANTHER" id="PTHR32063">
    <property type="match status" value="1"/>
</dbReference>
<dbReference type="InterPro" id="IPR027463">
    <property type="entry name" value="AcrB_DN_DC_subdom"/>
</dbReference>
<keyword evidence="1" id="KW-0472">Membrane</keyword>
<name>A0A0F8WQ66_9ZZZZ</name>
<feature type="transmembrane region" description="Helical" evidence="1">
    <location>
        <begin position="278"/>
        <end position="295"/>
    </location>
</feature>
<accession>A0A0F8WQ66</accession>
<dbReference type="GO" id="GO:0042910">
    <property type="term" value="F:xenobiotic transmembrane transporter activity"/>
    <property type="evidence" value="ECO:0007669"/>
    <property type="project" value="TreeGrafter"/>
</dbReference>
<keyword evidence="1" id="KW-1133">Transmembrane helix</keyword>
<dbReference type="EMBL" id="LAZR01063798">
    <property type="protein sequence ID" value="KKK58798.1"/>
    <property type="molecule type" value="Genomic_DNA"/>
</dbReference>
<keyword evidence="1" id="KW-0812">Transmembrane</keyword>
<dbReference type="SUPFAM" id="SSF82693">
    <property type="entry name" value="Multidrug efflux transporter AcrB pore domain, PN1, PN2, PC1 and PC2 subdomains"/>
    <property type="match status" value="2"/>
</dbReference>
<dbReference type="Gene3D" id="3.30.2090.10">
    <property type="entry name" value="Multidrug efflux transporter AcrB TolC docking domain, DN and DC subdomains"/>
    <property type="match status" value="1"/>
</dbReference>
<dbReference type="PANTHER" id="PTHR32063:SF24">
    <property type="entry name" value="CATION EFFLUX SYSTEM (ACRB_ACRD_ACRF FAMILY)"/>
    <property type="match status" value="1"/>
</dbReference>
<protein>
    <recommendedName>
        <fullName evidence="3">CusA/CzcA family heavy metal efflux RND transporter</fullName>
    </recommendedName>
</protein>
<sequence length="357" mass="39282">FVTRPVEVAMRGIPDVKKIRSISSLGLSTVNIYFKDDVDIYLARQLVSERLKDAQAGLADGLNMPHGLEMGAIISGMGKVLAYYLEGDDYSTTDLRTIQEWVVKRDIQTVSGVAKVISQGGHVMQYQIKVHPDRLLEYDLTLDDINSAVRNNNRNLGAGIIERGSEELIVRSLGLVGSLSDIENTVIRTRQNNPVYIKDVATVEFGDAFRRGVSFVNGDKEVVMGTVYKLHGANSFEVIERLKERIVEISATLPEGVRIVPWYDQSSLVKNSINTVKGALGLGLVLVCVVSFLFLGHLRNALVVVCSLPFSMLFAFILMYRNGMPGDLISFGGLAIALGMIVDATIIMVEKIHSTVY</sequence>
<dbReference type="AlphaFoldDB" id="A0A0F8WQ66"/>
<evidence type="ECO:0000256" key="1">
    <source>
        <dbReference type="SAM" id="Phobius"/>
    </source>
</evidence>
<dbReference type="GO" id="GO:0005886">
    <property type="term" value="C:plasma membrane"/>
    <property type="evidence" value="ECO:0007669"/>
    <property type="project" value="TreeGrafter"/>
</dbReference>
<reference evidence="2" key="1">
    <citation type="journal article" date="2015" name="Nature">
        <title>Complex archaea that bridge the gap between prokaryotes and eukaryotes.</title>
        <authorList>
            <person name="Spang A."/>
            <person name="Saw J.H."/>
            <person name="Jorgensen S.L."/>
            <person name="Zaremba-Niedzwiedzka K."/>
            <person name="Martijn J."/>
            <person name="Lind A.E."/>
            <person name="van Eijk R."/>
            <person name="Schleper C."/>
            <person name="Guy L."/>
            <person name="Ettema T.J."/>
        </authorList>
    </citation>
    <scope>NUCLEOTIDE SEQUENCE</scope>
</reference>
<feature type="non-terminal residue" evidence="2">
    <location>
        <position position="357"/>
    </location>
</feature>
<evidence type="ECO:0008006" key="3">
    <source>
        <dbReference type="Google" id="ProtNLM"/>
    </source>
</evidence>
<dbReference type="InterPro" id="IPR001036">
    <property type="entry name" value="Acrflvin-R"/>
</dbReference>